<reference evidence="2 3" key="1">
    <citation type="journal article" date="2011" name="Cell">
        <title>Insight into structure and assembly of the nuclear pore complex by utilizing the genome of a eukaryotic thermophile.</title>
        <authorList>
            <person name="Amlacher S."/>
            <person name="Sarges P."/>
            <person name="Flemming D."/>
            <person name="van Noort V."/>
            <person name="Kunze R."/>
            <person name="Devos D.P."/>
            <person name="Arumugam M."/>
            <person name="Bork P."/>
            <person name="Hurt E."/>
        </authorList>
    </citation>
    <scope>NUCLEOTIDE SEQUENCE [LARGE SCALE GENOMIC DNA]</scope>
    <source>
        <strain evidence="3">DSM 1495 / CBS 144.50 / IMI 039719</strain>
    </source>
</reference>
<evidence type="ECO:0000256" key="1">
    <source>
        <dbReference type="SAM" id="MobiDB-lite"/>
    </source>
</evidence>
<dbReference type="OrthoDB" id="10249045at2759"/>
<evidence type="ECO:0000313" key="2">
    <source>
        <dbReference type="EMBL" id="EGS17323.1"/>
    </source>
</evidence>
<feature type="compositionally biased region" description="Basic and acidic residues" evidence="1">
    <location>
        <begin position="1293"/>
        <end position="1303"/>
    </location>
</feature>
<dbReference type="eggNOG" id="ENOG502QPU6">
    <property type="taxonomic scope" value="Eukaryota"/>
</dbReference>
<feature type="region of interest" description="Disordered" evidence="1">
    <location>
        <begin position="258"/>
        <end position="398"/>
    </location>
</feature>
<feature type="compositionally biased region" description="Acidic residues" evidence="1">
    <location>
        <begin position="1125"/>
        <end position="1138"/>
    </location>
</feature>
<proteinExistence type="predicted"/>
<sequence length="1415" mass="159371">MLQLTRQASFRTLRAPFVCASCRLLLASGAAVRLPAVAARPCPASRQLYSTEPQQQAQALATSLNPELTTSPPDQPEQLAFVAKNASQTIQNADVKDAPSPASPTSESDGTESPKLTWREKKQLRWQARAQKENERLALLQGFLANKKELPDEEESKLLPVPPAEKKQPDPEPLSKSARKKQFKKAVMAQINSGRERAKAIKESRRRRKEKLKREKEIKLKEKAERIAKEGEAVLLEEPEKWEGKRAYEKWEKLMKAKKAEERAKQTSTASQVVTAGISESTPSEKSQAAEEIKSAEGDKDESPILAGQQMSPVNKEKAEKVELDQDTLAPAETAVQEGKTKNKKKKKKKKQSTTQSNDVDALTAEQTSQAPAASSFTEVPAASSFTKAPAPETPQKCLPQVSKVNLIAPPSAEEKANPNLSLKEWEKKRRGLAIETVDAARLKLVPVVKKGQPPVPGLSYGLDRVLFNPGPYCLQDPHSGVYNFDPYLARIMPISEFDFKALKKYVTSSKDDILIKTASELEKKYAGSTSSMTTTLAHFHYLLSAWRPINPCMMSRDFKVDSTRFTRINRAPAATFLHWKDGTYAIDADKEFDTANILSMLGKSMEKLLTLPKRKFEQYRRSRSHELTDKERDGPESYHYTTMGDFLMRSQLDAYDHRLPGTGMFDLKTRAVVSIRMDAQGYQKGVGYEIRQRHGQWESFEREYYDMIRSAFLKYSLQVRMGRMDGIFVAYHNTERIFGFQYIPLAEMDLSLHGQRNKVLGDREFRLSLHLLNKVLDKATAKYPGRTLRIHFETREATGAPFMYIFAKPVTDKEIDEIQGATQRAIEEWERRILEPAAEGEEVVEEIVEDDFDEDLEDEDEEDYDDAVSNATLDAVQKLSNEMAQGGEDEGKMGLDPWEDLLEKVESEMVDEENGVAVVRDAIQDAFQESGLLQEASPEETQRYVDAFLDALTGRSWSAGSKKNETDVTASSESTETDMTPQSTQSSQTPSKASDTKQANLTAVKADAEETSLKDLIVKLATHVKSSYSAFESNEQKDKNALLADQKLRDVWQILFELVEKRGGPCDDPNKILEKGSLAFESVGEEAERVVEKDSVPESTITEVNPESSVQTPVQETSSKQNSEEVEEEEEPEDDPAADTIIPATKVDALGADEEVYGMMLLVRNRVNGKYVERPENMTKQDQWIVEYTIEEIPEQRARNLYVMCLARRKKLRSTSEKEKDSTWYKMFQGKLQYYSRRGRDRRQRLNEKNRLKPVFVYGEKVGYTWPSVFEDSQKDGRKPYKPWSTRWANRERRRMEKEKAQARLAAAADAEAGKTAVETTQQSKAAADDADVASQPSTSQVAQPVESAKLTKAEKRHETKKEKKEKQMTLAQAMQSLADKVQHAKKGELKTGEAATKAAEQAEEQNGDNKVAE</sequence>
<dbReference type="GO" id="GO:0005740">
    <property type="term" value="C:mitochondrial envelope"/>
    <property type="evidence" value="ECO:0007669"/>
    <property type="project" value="TreeGrafter"/>
</dbReference>
<dbReference type="PANTHER" id="PTHR31014">
    <property type="entry name" value="MITOCHONDRIAL TRANSLATION SYSTEM COMPONENT PET127-RELATED"/>
    <property type="match status" value="1"/>
</dbReference>
<feature type="compositionally biased region" description="Basic residues" evidence="1">
    <location>
        <begin position="342"/>
        <end position="352"/>
    </location>
</feature>
<dbReference type="Proteomes" id="UP000008066">
    <property type="component" value="Unassembled WGS sequence"/>
</dbReference>
<name>G0SGI4_CHATD</name>
<feature type="region of interest" description="Disordered" evidence="1">
    <location>
        <begin position="1087"/>
        <end position="1140"/>
    </location>
</feature>
<feature type="compositionally biased region" description="Basic and acidic residues" evidence="1">
    <location>
        <begin position="1382"/>
        <end position="1393"/>
    </location>
</feature>
<feature type="compositionally biased region" description="Basic and acidic residues" evidence="1">
    <location>
        <begin position="194"/>
        <end position="203"/>
    </location>
</feature>
<feature type="region of interest" description="Disordered" evidence="1">
    <location>
        <begin position="91"/>
        <end position="118"/>
    </location>
</feature>
<keyword evidence="3" id="KW-1185">Reference proteome</keyword>
<dbReference type="InterPro" id="IPR013943">
    <property type="entry name" value="Pet127"/>
</dbReference>
<dbReference type="Pfam" id="PF08634">
    <property type="entry name" value="Pet127"/>
    <property type="match status" value="1"/>
</dbReference>
<feature type="compositionally biased region" description="Basic and acidic residues" evidence="1">
    <location>
        <begin position="1087"/>
        <end position="1097"/>
    </location>
</feature>
<feature type="compositionally biased region" description="Polar residues" evidence="1">
    <location>
        <begin position="1098"/>
        <end position="1122"/>
    </location>
</feature>
<dbReference type="GO" id="GO:0000964">
    <property type="term" value="P:mitochondrial RNA 5'-end processing"/>
    <property type="evidence" value="ECO:0007669"/>
    <property type="project" value="TreeGrafter"/>
</dbReference>
<dbReference type="HOGENOM" id="CLU_003477_1_0_1"/>
<dbReference type="EMBL" id="GL988047">
    <property type="protein sequence ID" value="EGS17323.1"/>
    <property type="molecule type" value="Genomic_DNA"/>
</dbReference>
<feature type="compositionally biased region" description="Polar residues" evidence="1">
    <location>
        <begin position="993"/>
        <end position="1002"/>
    </location>
</feature>
<feature type="compositionally biased region" description="Low complexity" evidence="1">
    <location>
        <begin position="1304"/>
        <end position="1320"/>
    </location>
</feature>
<dbReference type="GeneID" id="18260682"/>
<dbReference type="KEGG" id="cthr:CTHT_0066440"/>
<feature type="region of interest" description="Disordered" evidence="1">
    <location>
        <begin position="150"/>
        <end position="214"/>
    </location>
</feature>
<gene>
    <name evidence="2" type="ORF">CTHT_0066440</name>
</gene>
<feature type="region of interest" description="Disordered" evidence="1">
    <location>
        <begin position="49"/>
        <end position="75"/>
    </location>
</feature>
<feature type="region of interest" description="Disordered" evidence="1">
    <location>
        <begin position="1293"/>
        <end position="1415"/>
    </location>
</feature>
<accession>G0SGI4</accession>
<organism evidence="3">
    <name type="scientific">Chaetomium thermophilum (strain DSM 1495 / CBS 144.50 / IMI 039719)</name>
    <name type="common">Thermochaetoides thermophila</name>
    <dbReference type="NCBI Taxonomy" id="759272"/>
    <lineage>
        <taxon>Eukaryota</taxon>
        <taxon>Fungi</taxon>
        <taxon>Dikarya</taxon>
        <taxon>Ascomycota</taxon>
        <taxon>Pezizomycotina</taxon>
        <taxon>Sordariomycetes</taxon>
        <taxon>Sordariomycetidae</taxon>
        <taxon>Sordariales</taxon>
        <taxon>Chaetomiaceae</taxon>
        <taxon>Thermochaetoides</taxon>
    </lineage>
</organism>
<feature type="compositionally biased region" description="Basic and acidic residues" evidence="1">
    <location>
        <begin position="288"/>
        <end position="303"/>
    </location>
</feature>
<feature type="compositionally biased region" description="Low complexity" evidence="1">
    <location>
        <begin position="981"/>
        <end position="992"/>
    </location>
</feature>
<feature type="compositionally biased region" description="Basic and acidic residues" evidence="1">
    <location>
        <begin position="315"/>
        <end position="324"/>
    </location>
</feature>
<feature type="compositionally biased region" description="Polar residues" evidence="1">
    <location>
        <begin position="266"/>
        <end position="287"/>
    </location>
</feature>
<feature type="compositionally biased region" description="Basic and acidic residues" evidence="1">
    <location>
        <begin position="1351"/>
        <end position="1369"/>
    </location>
</feature>
<protein>
    <submittedName>
        <fullName evidence="2">Putative mitochondrial translation system protein</fullName>
    </submittedName>
</protein>
<evidence type="ECO:0000313" key="3">
    <source>
        <dbReference type="Proteomes" id="UP000008066"/>
    </source>
</evidence>
<feature type="compositionally biased region" description="Polar residues" evidence="1">
    <location>
        <begin position="365"/>
        <end position="378"/>
    </location>
</feature>
<feature type="compositionally biased region" description="Polar residues" evidence="1">
    <location>
        <begin position="49"/>
        <end position="72"/>
    </location>
</feature>
<dbReference type="PANTHER" id="PTHR31014:SF0">
    <property type="entry name" value="MITOCHONDRIAL TRANSLATION SYSTEM COMPONENT PET127-RELATED"/>
    <property type="match status" value="1"/>
</dbReference>
<feature type="region of interest" description="Disordered" evidence="1">
    <location>
        <begin position="960"/>
        <end position="1006"/>
    </location>
</feature>
<feature type="compositionally biased region" description="Polar residues" evidence="1">
    <location>
        <begin position="960"/>
        <end position="980"/>
    </location>
</feature>
<dbReference type="RefSeq" id="XP_006696941.1">
    <property type="nucleotide sequence ID" value="XM_006696878.1"/>
</dbReference>